<accession>A0AAE3JNS9</accession>
<dbReference type="RefSeq" id="WP_237238900.1">
    <property type="nucleotide sequence ID" value="NZ_JAKKDU010000004.1"/>
</dbReference>
<organism evidence="2 3">
    <name type="scientific">Wocania arenilitoris</name>
    <dbReference type="NCBI Taxonomy" id="2044858"/>
    <lineage>
        <taxon>Bacteria</taxon>
        <taxon>Pseudomonadati</taxon>
        <taxon>Bacteroidota</taxon>
        <taxon>Flavobacteriia</taxon>
        <taxon>Flavobacteriales</taxon>
        <taxon>Flavobacteriaceae</taxon>
        <taxon>Wocania</taxon>
    </lineage>
</organism>
<proteinExistence type="predicted"/>
<feature type="binding site" evidence="1">
    <location>
        <position position="118"/>
    </location>
    <ligand>
        <name>substrate</name>
    </ligand>
</feature>
<evidence type="ECO:0000313" key="2">
    <source>
        <dbReference type="EMBL" id="MCF7567550.1"/>
    </source>
</evidence>
<dbReference type="Gene3D" id="3.50.30.40">
    <property type="entry name" value="Ribonuclease E inhibitor RraA/RraA-like"/>
    <property type="match status" value="1"/>
</dbReference>
<evidence type="ECO:0000313" key="3">
    <source>
        <dbReference type="Proteomes" id="UP001199795"/>
    </source>
</evidence>
<dbReference type="CDD" id="cd16841">
    <property type="entry name" value="RraA_family"/>
    <property type="match status" value="1"/>
</dbReference>
<dbReference type="Pfam" id="PF03737">
    <property type="entry name" value="RraA-like"/>
    <property type="match status" value="1"/>
</dbReference>
<keyword evidence="1" id="KW-0479">Metal-binding</keyword>
<dbReference type="PANTHER" id="PTHR33254">
    <property type="entry name" value="4-HYDROXY-4-METHYL-2-OXOGLUTARATE ALDOLASE 3-RELATED"/>
    <property type="match status" value="1"/>
</dbReference>
<dbReference type="InterPro" id="IPR005493">
    <property type="entry name" value="RraA/RraA-like"/>
</dbReference>
<protein>
    <submittedName>
        <fullName evidence="2">RraA family protein</fullName>
    </submittedName>
</protein>
<feature type="binding site" evidence="1">
    <location>
        <position position="119"/>
    </location>
    <ligand>
        <name>Mg(2+)</name>
        <dbReference type="ChEBI" id="CHEBI:18420"/>
    </ligand>
</feature>
<keyword evidence="1" id="KW-0460">Magnesium</keyword>
<keyword evidence="3" id="KW-1185">Reference proteome</keyword>
<sequence>MNKSIELSNRLEKCYSGAVYDVLRAMGYPNQTLPNNIRPLNIDKKLAGTVFTVSGRYDDTLDPHETLLQWTALLSKAPKGSVIICQPNDDKLSHMGELSSETLQLKGIRGYIVDGGCRDSDFINKIGFKVFCKYYTPVDIVGRWVADSFEEPIKIGDVDINTGDYVMADRDGIVVIPQNISEEVIEKVEEVLRTESLVRKAIMNGVDPQKAYLKYGKF</sequence>
<dbReference type="SUPFAM" id="SSF89562">
    <property type="entry name" value="RraA-like"/>
    <property type="match status" value="1"/>
</dbReference>
<dbReference type="GO" id="GO:0046872">
    <property type="term" value="F:metal ion binding"/>
    <property type="evidence" value="ECO:0007669"/>
    <property type="project" value="UniProtKB-KW"/>
</dbReference>
<dbReference type="AlphaFoldDB" id="A0AAE3JNS9"/>
<evidence type="ECO:0000256" key="1">
    <source>
        <dbReference type="PIRSR" id="PIRSR605493-1"/>
    </source>
</evidence>
<comment type="caution">
    <text evidence="2">The sequence shown here is derived from an EMBL/GenBank/DDBJ whole genome shotgun (WGS) entry which is preliminary data.</text>
</comment>
<dbReference type="Proteomes" id="UP001199795">
    <property type="component" value="Unassembled WGS sequence"/>
</dbReference>
<dbReference type="EMBL" id="JAKKDU010000004">
    <property type="protein sequence ID" value="MCF7567550.1"/>
    <property type="molecule type" value="Genomic_DNA"/>
</dbReference>
<gene>
    <name evidence="2" type="ORF">L3X37_04115</name>
</gene>
<dbReference type="InterPro" id="IPR036704">
    <property type="entry name" value="RraA/RraA-like_sf"/>
</dbReference>
<dbReference type="PANTHER" id="PTHR33254:SF16">
    <property type="entry name" value="BLR3842 PROTEIN"/>
    <property type="match status" value="1"/>
</dbReference>
<comment type="cofactor">
    <cofactor evidence="1">
        <name>Mg(2+)</name>
        <dbReference type="ChEBI" id="CHEBI:18420"/>
    </cofactor>
</comment>
<name>A0AAE3JNS9_9FLAO</name>
<reference evidence="2" key="1">
    <citation type="submission" date="2022-01" db="EMBL/GenBank/DDBJ databases">
        <title>Draft genome sequence of Sabulilitoribacter arenilitoris KCTC 52401.</title>
        <authorList>
            <person name="Oh J.-S."/>
        </authorList>
    </citation>
    <scope>NUCLEOTIDE SEQUENCE</scope>
    <source>
        <strain evidence="2">HMF6543</strain>
    </source>
</reference>